<dbReference type="PANTHER" id="PTHR10815:SF5">
    <property type="entry name" value="METHYLATED-DNA--PROTEIN-CYSTEINE METHYLTRANSFERASE"/>
    <property type="match status" value="1"/>
</dbReference>
<evidence type="ECO:0000259" key="10">
    <source>
        <dbReference type="Pfam" id="PF02870"/>
    </source>
</evidence>
<dbReference type="AlphaFoldDB" id="A0A369LLW8"/>
<dbReference type="InterPro" id="IPR008332">
    <property type="entry name" value="MethylG_MeTrfase_N"/>
</dbReference>
<dbReference type="FunFam" id="1.10.10.10:FF:000337">
    <property type="entry name" value="Methylated-DNA--protein-cysteine methyltransferase"/>
    <property type="match status" value="1"/>
</dbReference>
<feature type="active site" description="Nucleophile; methyl group acceptor" evidence="8">
    <location>
        <position position="125"/>
    </location>
</feature>
<evidence type="ECO:0000256" key="4">
    <source>
        <dbReference type="ARBA" id="ARBA00022679"/>
    </source>
</evidence>
<dbReference type="RefSeq" id="WP_114615066.1">
    <property type="nucleotide sequence ID" value="NZ_CALIRK010000026.1"/>
</dbReference>
<dbReference type="PANTHER" id="PTHR10815">
    <property type="entry name" value="METHYLATED-DNA--PROTEIN-CYSTEINE METHYLTRANSFERASE"/>
    <property type="match status" value="1"/>
</dbReference>
<evidence type="ECO:0000256" key="1">
    <source>
        <dbReference type="ARBA" id="ARBA00001286"/>
    </source>
</evidence>
<keyword evidence="3 8" id="KW-0489">Methyltransferase</keyword>
<evidence type="ECO:0000256" key="2">
    <source>
        <dbReference type="ARBA" id="ARBA00022490"/>
    </source>
</evidence>
<dbReference type="Pfam" id="PF01035">
    <property type="entry name" value="DNA_binding_1"/>
    <property type="match status" value="1"/>
</dbReference>
<dbReference type="InterPro" id="IPR036388">
    <property type="entry name" value="WH-like_DNA-bd_sf"/>
</dbReference>
<accession>A0A369LLW8</accession>
<name>A0A369LLW8_9ACTN</name>
<dbReference type="GO" id="GO:0003908">
    <property type="term" value="F:methylated-DNA-[protein]-cysteine S-methyltransferase activity"/>
    <property type="evidence" value="ECO:0007669"/>
    <property type="project" value="UniProtKB-UniRule"/>
</dbReference>
<comment type="function">
    <text evidence="8">Involved in the cellular defense against the biological effects of O6-methylguanine (O6-MeG) and O4-methylthymine (O4-MeT) in DNA. Repairs the methylated nucleobase in DNA by stoichiometrically transferring the methyl group to a cysteine residue in the enzyme. This is a suicide reaction: the enzyme is irreversibly inactivated.</text>
</comment>
<feature type="domain" description="Methylated-DNA-[protein]-cysteine S-methyltransferase DNA binding" evidence="9">
    <location>
        <begin position="74"/>
        <end position="154"/>
    </location>
</feature>
<comment type="miscellaneous">
    <text evidence="8">This enzyme catalyzes only one turnover and therefore is not strictly catalytic. According to one definition, an enzyme is a biocatalyst that acts repeatedly and over many reaction cycles.</text>
</comment>
<dbReference type="PROSITE" id="PS00374">
    <property type="entry name" value="MGMT"/>
    <property type="match status" value="1"/>
</dbReference>
<comment type="caution">
    <text evidence="11">The sequence shown here is derived from an EMBL/GenBank/DDBJ whole genome shotgun (WGS) entry which is preliminary data.</text>
</comment>
<dbReference type="HAMAP" id="MF_00772">
    <property type="entry name" value="OGT"/>
    <property type="match status" value="1"/>
</dbReference>
<evidence type="ECO:0000313" key="11">
    <source>
        <dbReference type="EMBL" id="RDB60330.1"/>
    </source>
</evidence>
<dbReference type="Proteomes" id="UP000271472">
    <property type="component" value="Unassembled WGS sequence"/>
</dbReference>
<evidence type="ECO:0000256" key="8">
    <source>
        <dbReference type="HAMAP-Rule" id="MF_00772"/>
    </source>
</evidence>
<dbReference type="InterPro" id="IPR014048">
    <property type="entry name" value="MethylDNA_cys_MeTrfase_DNA-bd"/>
</dbReference>
<protein>
    <recommendedName>
        <fullName evidence="8">Methylated-DNA--protein-cysteine methyltransferase</fullName>
        <ecNumber evidence="8">2.1.1.63</ecNumber>
    </recommendedName>
    <alternativeName>
        <fullName evidence="8">6-O-methylguanine-DNA methyltransferase</fullName>
        <shortName evidence="8">MGMT</shortName>
    </alternativeName>
    <alternativeName>
        <fullName evidence="8">O-6-methylguanine-DNA-alkyltransferase</fullName>
    </alternativeName>
</protein>
<keyword evidence="6 8" id="KW-0234">DNA repair</keyword>
<evidence type="ECO:0000256" key="7">
    <source>
        <dbReference type="ARBA" id="ARBA00049348"/>
    </source>
</evidence>
<feature type="domain" description="Methylguanine DNA methyltransferase ribonuclease-like" evidence="10">
    <location>
        <begin position="7"/>
        <end position="70"/>
    </location>
</feature>
<dbReference type="InterPro" id="IPR001497">
    <property type="entry name" value="MethylDNA_cys_MeTrfase_AS"/>
</dbReference>
<comment type="subcellular location">
    <subcellularLocation>
        <location evidence="8">Cytoplasm</location>
    </subcellularLocation>
</comment>
<organism evidence="11 13">
    <name type="scientific">Slackia isoflavoniconvertens</name>
    <dbReference type="NCBI Taxonomy" id="572010"/>
    <lineage>
        <taxon>Bacteria</taxon>
        <taxon>Bacillati</taxon>
        <taxon>Actinomycetota</taxon>
        <taxon>Coriobacteriia</taxon>
        <taxon>Eggerthellales</taxon>
        <taxon>Eggerthellaceae</taxon>
        <taxon>Slackia</taxon>
    </lineage>
</organism>
<reference evidence="12" key="3">
    <citation type="journal article" date="2019" name="Microbiol. Resour. Announc.">
        <title>Draft Genome Sequences of Type Strains of Gordonibacter faecihominis, Paraeggerthella hongkongensis, Parvibacter caecicola,Slackia equolifaciens, Slackia faecicanis, and Slackia isoflavoniconvertens.</title>
        <authorList>
            <person name="Danylec N."/>
            <person name="Stoll D.A."/>
            <person name="Dotsch A."/>
            <person name="Huch M."/>
        </authorList>
    </citation>
    <scope>NUCLEOTIDE SEQUENCE</scope>
    <source>
        <strain evidence="12">DSM 22006</strain>
    </source>
</reference>
<sequence>MQRCTNYFVYAMPMGRLSIAADEAGICAIAFGDVAHDGPRRPSALTNKAATQLQEYFAGKRRFFDIPLSPHGTEFQLKVWKALETIPYGQTRTYAEIAEMVGSPKGFRAVGLANNKNPLPIVVPCHRVIGADGKLVGYAGGVKIKKYLLDLEGIDTSKMK</sequence>
<dbReference type="Proteomes" id="UP000253975">
    <property type="component" value="Unassembled WGS sequence"/>
</dbReference>
<dbReference type="Pfam" id="PF02870">
    <property type="entry name" value="Methyltransf_1N"/>
    <property type="match status" value="1"/>
</dbReference>
<evidence type="ECO:0000313" key="13">
    <source>
        <dbReference type="Proteomes" id="UP000253975"/>
    </source>
</evidence>
<gene>
    <name evidence="11" type="ORF">C1881_03075</name>
    <name evidence="12" type="ORF">DMP05_04880</name>
</gene>
<dbReference type="CDD" id="cd06445">
    <property type="entry name" value="ATase"/>
    <property type="match status" value="1"/>
</dbReference>
<comment type="catalytic activity">
    <reaction evidence="1 8">
        <text>a 4-O-methyl-thymidine in DNA + L-cysteinyl-[protein] = a thymidine in DNA + S-methyl-L-cysteinyl-[protein]</text>
        <dbReference type="Rhea" id="RHEA:53428"/>
        <dbReference type="Rhea" id="RHEA-COMP:10131"/>
        <dbReference type="Rhea" id="RHEA-COMP:10132"/>
        <dbReference type="Rhea" id="RHEA-COMP:13555"/>
        <dbReference type="Rhea" id="RHEA-COMP:13556"/>
        <dbReference type="ChEBI" id="CHEBI:29950"/>
        <dbReference type="ChEBI" id="CHEBI:82612"/>
        <dbReference type="ChEBI" id="CHEBI:137386"/>
        <dbReference type="ChEBI" id="CHEBI:137387"/>
        <dbReference type="EC" id="2.1.1.63"/>
    </reaction>
</comment>
<dbReference type="Gene3D" id="1.10.10.10">
    <property type="entry name" value="Winged helix-like DNA-binding domain superfamily/Winged helix DNA-binding domain"/>
    <property type="match status" value="1"/>
</dbReference>
<dbReference type="GO" id="GO:0032259">
    <property type="term" value="P:methylation"/>
    <property type="evidence" value="ECO:0007669"/>
    <property type="project" value="UniProtKB-KW"/>
</dbReference>
<dbReference type="SUPFAM" id="SSF53155">
    <property type="entry name" value="Methylated DNA-protein cysteine methyltransferase domain"/>
    <property type="match status" value="1"/>
</dbReference>
<dbReference type="InterPro" id="IPR023546">
    <property type="entry name" value="MGMT"/>
</dbReference>
<keyword evidence="5 8" id="KW-0227">DNA damage</keyword>
<dbReference type="Gene3D" id="3.30.160.70">
    <property type="entry name" value="Methylated DNA-protein cysteine methyltransferase domain"/>
    <property type="match status" value="1"/>
</dbReference>
<comment type="catalytic activity">
    <reaction evidence="7 8">
        <text>a 6-O-methyl-2'-deoxyguanosine in DNA + L-cysteinyl-[protein] = S-methyl-L-cysteinyl-[protein] + a 2'-deoxyguanosine in DNA</text>
        <dbReference type="Rhea" id="RHEA:24000"/>
        <dbReference type="Rhea" id="RHEA-COMP:10131"/>
        <dbReference type="Rhea" id="RHEA-COMP:10132"/>
        <dbReference type="Rhea" id="RHEA-COMP:11367"/>
        <dbReference type="Rhea" id="RHEA-COMP:11368"/>
        <dbReference type="ChEBI" id="CHEBI:29950"/>
        <dbReference type="ChEBI" id="CHEBI:82612"/>
        <dbReference type="ChEBI" id="CHEBI:85445"/>
        <dbReference type="ChEBI" id="CHEBI:85448"/>
        <dbReference type="EC" id="2.1.1.63"/>
    </reaction>
</comment>
<dbReference type="SUPFAM" id="SSF46767">
    <property type="entry name" value="Methylated DNA-protein cysteine methyltransferase, C-terminal domain"/>
    <property type="match status" value="1"/>
</dbReference>
<dbReference type="EC" id="2.1.1.63" evidence="8"/>
<dbReference type="EMBL" id="PPTO01000003">
    <property type="protein sequence ID" value="RDB60330.1"/>
    <property type="molecule type" value="Genomic_DNA"/>
</dbReference>
<keyword evidence="14" id="KW-1185">Reference proteome</keyword>
<dbReference type="InterPro" id="IPR036631">
    <property type="entry name" value="MGMT_N_sf"/>
</dbReference>
<dbReference type="EMBL" id="QIBZ01000006">
    <property type="protein sequence ID" value="RNM35485.1"/>
    <property type="molecule type" value="Genomic_DNA"/>
</dbReference>
<dbReference type="GO" id="GO:0006307">
    <property type="term" value="P:DNA alkylation repair"/>
    <property type="evidence" value="ECO:0007669"/>
    <property type="project" value="UniProtKB-UniRule"/>
</dbReference>
<dbReference type="InterPro" id="IPR036217">
    <property type="entry name" value="MethylDNA_cys_MeTrfase_DNAb"/>
</dbReference>
<evidence type="ECO:0000256" key="3">
    <source>
        <dbReference type="ARBA" id="ARBA00022603"/>
    </source>
</evidence>
<evidence type="ECO:0000313" key="14">
    <source>
        <dbReference type="Proteomes" id="UP000271472"/>
    </source>
</evidence>
<reference evidence="11 13" key="1">
    <citation type="journal article" date="2018" name="Elife">
        <title>Discovery and characterization of a prevalent human gut bacterial enzyme sufficient for the inactivation of a family of plant toxins.</title>
        <authorList>
            <person name="Koppel N."/>
            <person name="Bisanz J.E."/>
            <person name="Pandelia M.E."/>
            <person name="Turnbaugh P.J."/>
            <person name="Balskus E.P."/>
        </authorList>
    </citation>
    <scope>NUCLEOTIDE SEQUENCE [LARGE SCALE GENOMIC DNA]</scope>
    <source>
        <strain evidence="11 13">OB21 GAM31</strain>
    </source>
</reference>
<evidence type="ECO:0000313" key="12">
    <source>
        <dbReference type="EMBL" id="RNM35485.1"/>
    </source>
</evidence>
<proteinExistence type="inferred from homology"/>
<keyword evidence="4 8" id="KW-0808">Transferase</keyword>
<dbReference type="OrthoDB" id="9811249at2"/>
<evidence type="ECO:0000256" key="6">
    <source>
        <dbReference type="ARBA" id="ARBA00023204"/>
    </source>
</evidence>
<comment type="similarity">
    <text evidence="8">Belongs to the MGMT family.</text>
</comment>
<dbReference type="GO" id="GO:0005737">
    <property type="term" value="C:cytoplasm"/>
    <property type="evidence" value="ECO:0007669"/>
    <property type="project" value="UniProtKB-SubCell"/>
</dbReference>
<evidence type="ECO:0000259" key="9">
    <source>
        <dbReference type="Pfam" id="PF01035"/>
    </source>
</evidence>
<reference evidence="14" key="2">
    <citation type="submission" date="2018-05" db="EMBL/GenBank/DDBJ databases">
        <title>Genome Sequencing of selected type strains of the family Eggerthellaceae.</title>
        <authorList>
            <person name="Danylec N."/>
            <person name="Stoll D.A."/>
            <person name="Doetsch A."/>
            <person name="Huch M."/>
        </authorList>
    </citation>
    <scope>NUCLEOTIDE SEQUENCE [LARGE SCALE GENOMIC DNA]</scope>
    <source>
        <strain evidence="14">DSM 22006</strain>
    </source>
</reference>
<evidence type="ECO:0000256" key="5">
    <source>
        <dbReference type="ARBA" id="ARBA00022763"/>
    </source>
</evidence>
<keyword evidence="2 8" id="KW-0963">Cytoplasm</keyword>
<dbReference type="NCBIfam" id="TIGR00589">
    <property type="entry name" value="ogt"/>
    <property type="match status" value="1"/>
</dbReference>